<dbReference type="RefSeq" id="XP_001806064.1">
    <property type="nucleotide sequence ID" value="XM_001806012.1"/>
</dbReference>
<sequence>MSTATLMSKCDHIHRTKCFLQSTDTAAVKTIRSAACSEPARLHQTSHGATLIATPPPDPELDMFLAPNK</sequence>
<dbReference type="GeneID" id="5982994"/>
<accession>Q0TXB6</accession>
<dbReference type="KEGG" id="pno:SNOG_15931"/>
<organism evidence="1 2">
    <name type="scientific">Phaeosphaeria nodorum (strain SN15 / ATCC MYA-4574 / FGSC 10173)</name>
    <name type="common">Glume blotch fungus</name>
    <name type="synonym">Parastagonospora nodorum</name>
    <dbReference type="NCBI Taxonomy" id="321614"/>
    <lineage>
        <taxon>Eukaryota</taxon>
        <taxon>Fungi</taxon>
        <taxon>Dikarya</taxon>
        <taxon>Ascomycota</taxon>
        <taxon>Pezizomycotina</taxon>
        <taxon>Dothideomycetes</taxon>
        <taxon>Pleosporomycetidae</taxon>
        <taxon>Pleosporales</taxon>
        <taxon>Pleosporineae</taxon>
        <taxon>Phaeosphaeriaceae</taxon>
        <taxon>Parastagonospora</taxon>
    </lineage>
</organism>
<dbReference type="Proteomes" id="UP000001055">
    <property type="component" value="Unassembled WGS sequence"/>
</dbReference>
<evidence type="ECO:0000313" key="2">
    <source>
        <dbReference type="Proteomes" id="UP000001055"/>
    </source>
</evidence>
<name>Q0TXB6_PHANO</name>
<evidence type="ECO:0000313" key="1">
    <source>
        <dbReference type="EMBL" id="EAT76769.1"/>
    </source>
</evidence>
<gene>
    <name evidence="1" type="ORF">SNOG_15931</name>
</gene>
<reference evidence="2" key="1">
    <citation type="journal article" date="2007" name="Plant Cell">
        <title>Dothideomycete-plant interactions illuminated by genome sequencing and EST analysis of the wheat pathogen Stagonospora nodorum.</title>
        <authorList>
            <person name="Hane J.K."/>
            <person name="Lowe R.G."/>
            <person name="Solomon P.S."/>
            <person name="Tan K.C."/>
            <person name="Schoch C.L."/>
            <person name="Spatafora J.W."/>
            <person name="Crous P.W."/>
            <person name="Kodira C."/>
            <person name="Birren B.W."/>
            <person name="Galagan J.E."/>
            <person name="Torriani S.F."/>
            <person name="McDonald B.A."/>
            <person name="Oliver R.P."/>
        </authorList>
    </citation>
    <scope>NUCLEOTIDE SEQUENCE [LARGE SCALE GENOMIC DNA]</scope>
    <source>
        <strain evidence="2">SN15 / ATCC MYA-4574 / FGSC 10173</strain>
    </source>
</reference>
<dbReference type="AlphaFoldDB" id="Q0TXB6"/>
<proteinExistence type="predicted"/>
<dbReference type="InParanoid" id="Q0TXB6"/>
<dbReference type="EMBL" id="CH445365">
    <property type="protein sequence ID" value="EAT76769.1"/>
    <property type="molecule type" value="Genomic_DNA"/>
</dbReference>
<protein>
    <submittedName>
        <fullName evidence="1">Uncharacterized protein</fullName>
    </submittedName>
</protein>